<gene>
    <name evidence="1" type="ORF">C2G38_2197529</name>
</gene>
<keyword evidence="2" id="KW-1185">Reference proteome</keyword>
<comment type="caution">
    <text evidence="1">The sequence shown here is derived from an EMBL/GenBank/DDBJ whole genome shotgun (WGS) entry which is preliminary data.</text>
</comment>
<proteinExistence type="predicted"/>
<name>A0A397V0X7_9GLOM</name>
<dbReference type="OrthoDB" id="2475042at2759"/>
<reference evidence="1 2" key="1">
    <citation type="submission" date="2018-06" db="EMBL/GenBank/DDBJ databases">
        <title>Comparative genomics reveals the genomic features of Rhizophagus irregularis, R. cerebriforme, R. diaphanum and Gigaspora rosea, and their symbiotic lifestyle signature.</title>
        <authorList>
            <person name="Morin E."/>
            <person name="San Clemente H."/>
            <person name="Chen E.C.H."/>
            <person name="De La Providencia I."/>
            <person name="Hainaut M."/>
            <person name="Kuo A."/>
            <person name="Kohler A."/>
            <person name="Murat C."/>
            <person name="Tang N."/>
            <person name="Roy S."/>
            <person name="Loubradou J."/>
            <person name="Henrissat B."/>
            <person name="Grigoriev I.V."/>
            <person name="Corradi N."/>
            <person name="Roux C."/>
            <person name="Martin F.M."/>
        </authorList>
    </citation>
    <scope>NUCLEOTIDE SEQUENCE [LARGE SCALE GENOMIC DNA]</scope>
    <source>
        <strain evidence="1 2">DAOM 194757</strain>
    </source>
</reference>
<dbReference type="Proteomes" id="UP000266673">
    <property type="component" value="Unassembled WGS sequence"/>
</dbReference>
<dbReference type="AlphaFoldDB" id="A0A397V0X7"/>
<sequence length="115" mass="13470">MIEDNSEHYHNNFSIKAMGNSVASSEAFCLPEVTKSNQKPKKKYKYKELSFINEYFETIVNKNSEEIQVCKVVIEDAKKCDTDLKIWKVQQEILLRTLETTMKSYKIIENVKKVL</sequence>
<evidence type="ECO:0000313" key="1">
    <source>
        <dbReference type="EMBL" id="RIB13553.1"/>
    </source>
</evidence>
<organism evidence="1 2">
    <name type="scientific">Gigaspora rosea</name>
    <dbReference type="NCBI Taxonomy" id="44941"/>
    <lineage>
        <taxon>Eukaryota</taxon>
        <taxon>Fungi</taxon>
        <taxon>Fungi incertae sedis</taxon>
        <taxon>Mucoromycota</taxon>
        <taxon>Glomeromycotina</taxon>
        <taxon>Glomeromycetes</taxon>
        <taxon>Diversisporales</taxon>
        <taxon>Gigasporaceae</taxon>
        <taxon>Gigaspora</taxon>
    </lineage>
</organism>
<protein>
    <submittedName>
        <fullName evidence="1">Uncharacterized protein</fullName>
    </submittedName>
</protein>
<evidence type="ECO:0000313" key="2">
    <source>
        <dbReference type="Proteomes" id="UP000266673"/>
    </source>
</evidence>
<accession>A0A397V0X7</accession>
<dbReference type="EMBL" id="QKWP01000913">
    <property type="protein sequence ID" value="RIB13553.1"/>
    <property type="molecule type" value="Genomic_DNA"/>
</dbReference>